<accession>A0AAV5TL67</accession>
<feature type="non-terminal residue" evidence="1">
    <location>
        <position position="1"/>
    </location>
</feature>
<evidence type="ECO:0000313" key="2">
    <source>
        <dbReference type="Proteomes" id="UP001432027"/>
    </source>
</evidence>
<dbReference type="Gene3D" id="3.40.50.1240">
    <property type="entry name" value="Phosphoglycerate mutase-like"/>
    <property type="match status" value="1"/>
</dbReference>
<dbReference type="InterPro" id="IPR029033">
    <property type="entry name" value="His_PPase_superfam"/>
</dbReference>
<protein>
    <submittedName>
        <fullName evidence="1">Uncharacterized protein</fullName>
    </submittedName>
</protein>
<dbReference type="EMBL" id="BTSX01000004">
    <property type="protein sequence ID" value="GMS95002.1"/>
    <property type="molecule type" value="Genomic_DNA"/>
</dbReference>
<dbReference type="AlphaFoldDB" id="A0AAV5TL67"/>
<comment type="caution">
    <text evidence="1">The sequence shown here is derived from an EMBL/GenBank/DDBJ whole genome shotgun (WGS) entry which is preliminary data.</text>
</comment>
<keyword evidence="2" id="KW-1185">Reference proteome</keyword>
<evidence type="ECO:0000313" key="1">
    <source>
        <dbReference type="EMBL" id="GMS95002.1"/>
    </source>
</evidence>
<proteinExistence type="predicted"/>
<dbReference type="Proteomes" id="UP001432027">
    <property type="component" value="Unassembled WGS sequence"/>
</dbReference>
<name>A0AAV5TL67_9BILA</name>
<dbReference type="SUPFAM" id="SSF53254">
    <property type="entry name" value="Phosphoglycerate mutase-like"/>
    <property type="match status" value="1"/>
</dbReference>
<dbReference type="GO" id="GO:0016791">
    <property type="term" value="F:phosphatase activity"/>
    <property type="evidence" value="ECO:0007669"/>
    <property type="project" value="UniProtKB-ARBA"/>
</dbReference>
<gene>
    <name evidence="1" type="ORF">PENTCL1PPCAC_17177</name>
</gene>
<organism evidence="1 2">
    <name type="scientific">Pristionchus entomophagus</name>
    <dbReference type="NCBI Taxonomy" id="358040"/>
    <lineage>
        <taxon>Eukaryota</taxon>
        <taxon>Metazoa</taxon>
        <taxon>Ecdysozoa</taxon>
        <taxon>Nematoda</taxon>
        <taxon>Chromadorea</taxon>
        <taxon>Rhabditida</taxon>
        <taxon>Rhabditina</taxon>
        <taxon>Diplogasteromorpha</taxon>
        <taxon>Diplogasteroidea</taxon>
        <taxon>Neodiplogasteridae</taxon>
        <taxon>Pristionchus</taxon>
    </lineage>
</organism>
<sequence>FLRSANIDLPAHQVSAQAEKFFFRGRDQLSEESARLAYRQGEEFRRRYVDTGVIDKRYLPREVRILSPRHDSHLSTALHFGTGLFGKKVDGTPVIPVVDTTEVRALLWSKYEGINADNLYQHR</sequence>
<reference evidence="1" key="1">
    <citation type="submission" date="2023-10" db="EMBL/GenBank/DDBJ databases">
        <title>Genome assembly of Pristionchus species.</title>
        <authorList>
            <person name="Yoshida K."/>
            <person name="Sommer R.J."/>
        </authorList>
    </citation>
    <scope>NUCLEOTIDE SEQUENCE</scope>
    <source>
        <strain evidence="1">RS0144</strain>
    </source>
</reference>